<gene>
    <name evidence="1" type="ORF">UV61_C0001G0084</name>
</gene>
<dbReference type="Proteomes" id="UP000034050">
    <property type="component" value="Unassembled WGS sequence"/>
</dbReference>
<proteinExistence type="predicted"/>
<protein>
    <recommendedName>
        <fullName evidence="3">DUF669 domain-containing protein</fullName>
    </recommendedName>
</protein>
<dbReference type="AlphaFoldDB" id="A0A0G1CQF1"/>
<sequence length="126" mass="13824">MPIIVKVTEAEIQEPIPEGLYKATVIAVEESTGNFGDYLKFRFEIIDGEQKGVSRTLVASKKIKVSSTGKTSKLYGIIKALTKVEPVMDDDFDVESLKGKACQILVKNGPTKDGITYQNITDVMPL</sequence>
<name>A0A0G1CQF1_9BACT</name>
<dbReference type="InterPro" id="IPR007731">
    <property type="entry name" value="DUF669"/>
</dbReference>
<evidence type="ECO:0008006" key="3">
    <source>
        <dbReference type="Google" id="ProtNLM"/>
    </source>
</evidence>
<accession>A0A0G1CQF1</accession>
<comment type="caution">
    <text evidence="1">The sequence shown here is derived from an EMBL/GenBank/DDBJ whole genome shotgun (WGS) entry which is preliminary data.</text>
</comment>
<evidence type="ECO:0000313" key="2">
    <source>
        <dbReference type="Proteomes" id="UP000034050"/>
    </source>
</evidence>
<organism evidence="1 2">
    <name type="scientific">Candidatus Gottesmanbacteria bacterium GW2011_GWB1_43_11</name>
    <dbReference type="NCBI Taxonomy" id="1618446"/>
    <lineage>
        <taxon>Bacteria</taxon>
        <taxon>Candidatus Gottesmaniibacteriota</taxon>
    </lineage>
</organism>
<dbReference type="EMBL" id="LCFD01000001">
    <property type="protein sequence ID" value="KKS87677.1"/>
    <property type="molecule type" value="Genomic_DNA"/>
</dbReference>
<dbReference type="STRING" id="1618446.UV61_C0001G0084"/>
<reference evidence="1 2" key="1">
    <citation type="journal article" date="2015" name="Nature">
        <title>rRNA introns, odd ribosomes, and small enigmatic genomes across a large radiation of phyla.</title>
        <authorList>
            <person name="Brown C.T."/>
            <person name="Hug L.A."/>
            <person name="Thomas B.C."/>
            <person name="Sharon I."/>
            <person name="Castelle C.J."/>
            <person name="Singh A."/>
            <person name="Wilkins M.J."/>
            <person name="Williams K.H."/>
            <person name="Banfield J.F."/>
        </authorList>
    </citation>
    <scope>NUCLEOTIDE SEQUENCE [LARGE SCALE GENOMIC DNA]</scope>
</reference>
<evidence type="ECO:0000313" key="1">
    <source>
        <dbReference type="EMBL" id="KKS87677.1"/>
    </source>
</evidence>
<dbReference type="Pfam" id="PF05037">
    <property type="entry name" value="DUF669"/>
    <property type="match status" value="1"/>
</dbReference>